<gene>
    <name evidence="2" type="ORF">EAI_14063</name>
</gene>
<dbReference type="Proteomes" id="UP000008237">
    <property type="component" value="Unassembled WGS sequence"/>
</dbReference>
<dbReference type="InParanoid" id="E2C7X4"/>
<name>E2C7X4_HARSA</name>
<evidence type="ECO:0000313" key="2">
    <source>
        <dbReference type="EMBL" id="EFN75944.1"/>
    </source>
</evidence>
<feature type="compositionally biased region" description="Low complexity" evidence="1">
    <location>
        <begin position="542"/>
        <end position="558"/>
    </location>
</feature>
<dbReference type="AlphaFoldDB" id="E2C7X4"/>
<proteinExistence type="predicted"/>
<accession>E2C7X4</accession>
<keyword evidence="3" id="KW-1185">Reference proteome</keyword>
<feature type="region of interest" description="Disordered" evidence="1">
    <location>
        <begin position="174"/>
        <end position="279"/>
    </location>
</feature>
<feature type="compositionally biased region" description="Basic residues" evidence="1">
    <location>
        <begin position="236"/>
        <end position="249"/>
    </location>
</feature>
<dbReference type="OMA" id="YQQIFRR"/>
<organism evidence="3">
    <name type="scientific">Harpegnathos saltator</name>
    <name type="common">Jerdon's jumping ant</name>
    <dbReference type="NCBI Taxonomy" id="610380"/>
    <lineage>
        <taxon>Eukaryota</taxon>
        <taxon>Metazoa</taxon>
        <taxon>Ecdysozoa</taxon>
        <taxon>Arthropoda</taxon>
        <taxon>Hexapoda</taxon>
        <taxon>Insecta</taxon>
        <taxon>Pterygota</taxon>
        <taxon>Neoptera</taxon>
        <taxon>Endopterygota</taxon>
        <taxon>Hymenoptera</taxon>
        <taxon>Apocrita</taxon>
        <taxon>Aculeata</taxon>
        <taxon>Formicoidea</taxon>
        <taxon>Formicidae</taxon>
        <taxon>Ponerinae</taxon>
        <taxon>Ponerini</taxon>
        <taxon>Harpegnathos</taxon>
    </lineage>
</organism>
<feature type="region of interest" description="Disordered" evidence="1">
    <location>
        <begin position="597"/>
        <end position="623"/>
    </location>
</feature>
<protein>
    <submittedName>
        <fullName evidence="2">Uncharacterized protein</fullName>
    </submittedName>
</protein>
<evidence type="ECO:0000256" key="1">
    <source>
        <dbReference type="SAM" id="MobiDB-lite"/>
    </source>
</evidence>
<dbReference type="EMBL" id="GL453503">
    <property type="protein sequence ID" value="EFN75944.1"/>
    <property type="molecule type" value="Genomic_DNA"/>
</dbReference>
<feature type="compositionally biased region" description="Polar residues" evidence="1">
    <location>
        <begin position="197"/>
        <end position="207"/>
    </location>
</feature>
<feature type="region of interest" description="Disordered" evidence="1">
    <location>
        <begin position="536"/>
        <end position="571"/>
    </location>
</feature>
<evidence type="ECO:0000313" key="3">
    <source>
        <dbReference type="Proteomes" id="UP000008237"/>
    </source>
</evidence>
<feature type="compositionally biased region" description="Low complexity" evidence="1">
    <location>
        <begin position="604"/>
        <end position="623"/>
    </location>
</feature>
<dbReference type="OrthoDB" id="7696071at2759"/>
<reference evidence="2 3" key="1">
    <citation type="journal article" date="2010" name="Science">
        <title>Genomic comparison of the ants Camponotus floridanus and Harpegnathos saltator.</title>
        <authorList>
            <person name="Bonasio R."/>
            <person name="Zhang G."/>
            <person name="Ye C."/>
            <person name="Mutti N.S."/>
            <person name="Fang X."/>
            <person name="Qin N."/>
            <person name="Donahue G."/>
            <person name="Yang P."/>
            <person name="Li Q."/>
            <person name="Li C."/>
            <person name="Zhang P."/>
            <person name="Huang Z."/>
            <person name="Berger S.L."/>
            <person name="Reinberg D."/>
            <person name="Wang J."/>
            <person name="Liebig J."/>
        </authorList>
    </citation>
    <scope>NUCLEOTIDE SEQUENCE [LARGE SCALE GENOMIC DNA]</scope>
    <source>
        <strain evidence="2 3">R22 G/1</strain>
    </source>
</reference>
<sequence>MQRQQQQRYNPAVPPLPWHLAPPWEYIVREIILKSVIPSPADADAPHRRPLDASFYGGPVAVYSSDDVNVVLSRGNVYHLLNGHWMLCQDGCVDCEPCVAQRNPSFKWALRRIKRLPASDPPRHHLQLTITPQADAAGHFHASNLWPNSYVYVTSPGERAFPAFRTHQDHELNPSASLEDSFSRQHHRSKNPWRLTGRNSIAAQNETSRQDGRAGDSQENASTEKTAREESSGQKHGFKNTRRGHRPRARPAEKPATSSPTVYGPSDVTGSDGAGTNQSAPKLILGIDQRGRKHLVHVVPLDFPSTTAHPASSFAPRRLTSTQFAAGQAARSDKSIAESEGQTYQRIFRRVFDSLNTHRRSIENFLQSPTDNVNGRGISPSGGNTKVVGFSRNNRDAGHVGVDLEVTTRLDGASLSSSFYTADNDRTGMYSNYGRRRGYDGRTKQIFNNHSSRYRDTDKILYSQQAPPVGLGRGGERRRIRMKPYSVDSTRRNTSRINLSISSQSSDDFSAVVTPKAGSGNGLVTNSAKQIDLNDTSVGRASASSNNDSTESSSITTNRKNEQLFTSESLESGNANRDFKVLRQPLRIIVTTKSPAIRREHETLSPTDTLPRTTTSRTLAGGS</sequence>